<reference evidence="8" key="2">
    <citation type="submission" date="2015-01" db="EMBL/GenBank/DDBJ databases">
        <title>Complete genome sequence of Methylobacterium aquaticum strain 22A.</title>
        <authorList>
            <person name="Tani A."/>
            <person name="Ogura Y."/>
            <person name="Hayashi T."/>
        </authorList>
    </citation>
    <scope>NUCLEOTIDE SEQUENCE [LARGE SCALE GENOMIC DNA]</scope>
    <source>
        <strain evidence="8">MA-22A</strain>
    </source>
</reference>
<dbReference type="PANTHER" id="PTHR33529:SF6">
    <property type="entry name" value="YJGP_YJGQ FAMILY PERMEASE"/>
    <property type="match status" value="1"/>
</dbReference>
<feature type="transmembrane region" description="Helical" evidence="6">
    <location>
        <begin position="48"/>
        <end position="78"/>
    </location>
</feature>
<dbReference type="NCBIfam" id="TIGR04407">
    <property type="entry name" value="LptF_YjgP"/>
    <property type="match status" value="1"/>
</dbReference>
<evidence type="ECO:0000256" key="1">
    <source>
        <dbReference type="ARBA" id="ARBA00004651"/>
    </source>
</evidence>
<evidence type="ECO:0000313" key="8">
    <source>
        <dbReference type="Proteomes" id="UP000061432"/>
    </source>
</evidence>
<evidence type="ECO:0000313" key="7">
    <source>
        <dbReference type="EMBL" id="BAQ47843.1"/>
    </source>
</evidence>
<evidence type="ECO:0000256" key="4">
    <source>
        <dbReference type="ARBA" id="ARBA00022989"/>
    </source>
</evidence>
<feature type="transmembrane region" description="Helical" evidence="6">
    <location>
        <begin position="7"/>
        <end position="28"/>
    </location>
</feature>
<keyword evidence="5 6" id="KW-0472">Membrane</keyword>
<proteinExistence type="predicted"/>
<comment type="subcellular location">
    <subcellularLocation>
        <location evidence="1">Cell membrane</location>
        <topology evidence="1">Multi-pass membrane protein</topology>
    </subcellularLocation>
</comment>
<dbReference type="GO" id="GO:0015920">
    <property type="term" value="P:lipopolysaccharide transport"/>
    <property type="evidence" value="ECO:0007669"/>
    <property type="project" value="TreeGrafter"/>
</dbReference>
<sequence length="390" mass="42542">MKQIERYIFRIALGAFLSCLIGLTGVIWVTQALRELDLITAKGQTLLIFFLITGLSLPTLITVIAPVALFIAVVYALNKLNGDSELIVMSAAGMSPRHLMRPFLTLALIVSAAIGFLTIQVMPSSFQELRDVLTRVRGDFIANVVKEGQFTSLDSGITFHFRERAPNGALLGIFMQDRREVGKTVVYLAERGQAVDLDGQTYLVLEKGSIHRQQPNSRDSSIITFQRYAVDLAAFTPPDADTIYKPRERSTVQLLFPNPNETYYKLTKGRFRAELHDRLSSWLYPLALGLIAFAALGDPRTTRQGRGLAVAGAITAVVALRIAGFAASSAAVRSQGAVAAVYLVPLLAIVLSLVVATQGNRVRAFNAVVAARLCRLSAALPARRLRMRAG</sequence>
<gene>
    <name evidence="7" type="ORF">Maq22A_c24615</name>
</gene>
<feature type="transmembrane region" description="Helical" evidence="6">
    <location>
        <begin position="308"/>
        <end position="331"/>
    </location>
</feature>
<dbReference type="PANTHER" id="PTHR33529">
    <property type="entry name" value="SLR0882 PROTEIN-RELATED"/>
    <property type="match status" value="1"/>
</dbReference>
<dbReference type="RefSeq" id="WP_060848707.1">
    <property type="nucleotide sequence ID" value="NZ_AP014704.1"/>
</dbReference>
<dbReference type="EMBL" id="AP014704">
    <property type="protein sequence ID" value="BAQ47843.1"/>
    <property type="molecule type" value="Genomic_DNA"/>
</dbReference>
<dbReference type="PATRIC" id="fig|270351.10.peg.4727"/>
<keyword evidence="2" id="KW-1003">Cell membrane</keyword>
<dbReference type="AlphaFoldDB" id="A0A0C6FH32"/>
<evidence type="ECO:0000256" key="3">
    <source>
        <dbReference type="ARBA" id="ARBA00022692"/>
    </source>
</evidence>
<dbReference type="InterPro" id="IPR030922">
    <property type="entry name" value="LptF"/>
</dbReference>
<dbReference type="GO" id="GO:0055085">
    <property type="term" value="P:transmembrane transport"/>
    <property type="evidence" value="ECO:0007669"/>
    <property type="project" value="InterPro"/>
</dbReference>
<evidence type="ECO:0000256" key="6">
    <source>
        <dbReference type="SAM" id="Phobius"/>
    </source>
</evidence>
<dbReference type="Proteomes" id="UP000061432">
    <property type="component" value="Chromosome"/>
</dbReference>
<keyword evidence="3 6" id="KW-0812">Transmembrane</keyword>
<keyword evidence="4 6" id="KW-1133">Transmembrane helix</keyword>
<dbReference type="OrthoDB" id="8477889at2"/>
<dbReference type="Pfam" id="PF03739">
    <property type="entry name" value="LptF_LptG"/>
    <property type="match status" value="1"/>
</dbReference>
<dbReference type="STRING" id="270351.Maq22A_c24615"/>
<dbReference type="GO" id="GO:0043190">
    <property type="term" value="C:ATP-binding cassette (ABC) transporter complex"/>
    <property type="evidence" value="ECO:0007669"/>
    <property type="project" value="InterPro"/>
</dbReference>
<protein>
    <submittedName>
        <fullName evidence="7">Permease</fullName>
    </submittedName>
</protein>
<feature type="transmembrane region" description="Helical" evidence="6">
    <location>
        <begin position="279"/>
        <end position="296"/>
    </location>
</feature>
<feature type="transmembrane region" description="Helical" evidence="6">
    <location>
        <begin position="337"/>
        <end position="356"/>
    </location>
</feature>
<reference evidence="7 8" key="1">
    <citation type="journal article" date="2015" name="Genome Announc.">
        <title>Complete Genome Sequence of Methylobacterium aquaticum Strain 22A, Isolated from Racomitrium japonicum Moss.</title>
        <authorList>
            <person name="Tani A."/>
            <person name="Ogura Y."/>
            <person name="Hayashi T."/>
            <person name="Kimbara K."/>
        </authorList>
    </citation>
    <scope>NUCLEOTIDE SEQUENCE [LARGE SCALE GENOMIC DNA]</scope>
    <source>
        <strain evidence="7 8">MA-22A</strain>
    </source>
</reference>
<dbReference type="InterPro" id="IPR005495">
    <property type="entry name" value="LptG/LptF_permease"/>
</dbReference>
<feature type="transmembrane region" description="Helical" evidence="6">
    <location>
        <begin position="99"/>
        <end position="122"/>
    </location>
</feature>
<name>A0A0C6FH32_9HYPH</name>
<evidence type="ECO:0000256" key="5">
    <source>
        <dbReference type="ARBA" id="ARBA00023136"/>
    </source>
</evidence>
<organism evidence="7 8">
    <name type="scientific">Methylobacterium aquaticum</name>
    <dbReference type="NCBI Taxonomy" id="270351"/>
    <lineage>
        <taxon>Bacteria</taxon>
        <taxon>Pseudomonadati</taxon>
        <taxon>Pseudomonadota</taxon>
        <taxon>Alphaproteobacteria</taxon>
        <taxon>Hyphomicrobiales</taxon>
        <taxon>Methylobacteriaceae</taxon>
        <taxon>Methylobacterium</taxon>
    </lineage>
</organism>
<dbReference type="KEGG" id="maqu:Maq22A_c24615"/>
<evidence type="ECO:0000256" key="2">
    <source>
        <dbReference type="ARBA" id="ARBA00022475"/>
    </source>
</evidence>
<accession>A0A0C6FH32</accession>